<name>A0A182JKE2_ANOAO</name>
<dbReference type="GO" id="GO:0008270">
    <property type="term" value="F:zinc ion binding"/>
    <property type="evidence" value="ECO:0007669"/>
    <property type="project" value="InterPro"/>
</dbReference>
<dbReference type="SMART" id="SM00343">
    <property type="entry name" value="ZnF_C2HC"/>
    <property type="match status" value="1"/>
</dbReference>
<evidence type="ECO:0000256" key="2">
    <source>
        <dbReference type="SAM" id="Phobius"/>
    </source>
</evidence>
<keyword evidence="2" id="KW-0472">Membrane</keyword>
<dbReference type="VEuPathDB" id="VectorBase:AATE019717"/>
<reference evidence="3" key="1">
    <citation type="submission" date="2022-08" db="UniProtKB">
        <authorList>
            <consortium name="EnsemblMetazoa"/>
        </authorList>
    </citation>
    <scope>IDENTIFICATION</scope>
    <source>
        <strain evidence="3">EBRO</strain>
    </source>
</reference>
<keyword evidence="2" id="KW-1133">Transmembrane helix</keyword>
<feature type="region of interest" description="Disordered" evidence="1">
    <location>
        <begin position="1"/>
        <end position="29"/>
    </location>
</feature>
<dbReference type="GO" id="GO:0003676">
    <property type="term" value="F:nucleic acid binding"/>
    <property type="evidence" value="ECO:0007669"/>
    <property type="project" value="InterPro"/>
</dbReference>
<dbReference type="GO" id="GO:0005689">
    <property type="term" value="C:U12-type spliceosomal complex"/>
    <property type="evidence" value="ECO:0007669"/>
    <property type="project" value="InterPro"/>
</dbReference>
<dbReference type="PANTHER" id="PTHR46259:SF1">
    <property type="entry name" value="ZINC FINGER CCHC-TYPE AND RNA-BINDING MOTIF-CONTAINING PROTEIN 1"/>
    <property type="match status" value="1"/>
</dbReference>
<dbReference type="AlphaFoldDB" id="A0A182JKE2"/>
<dbReference type="Pfam" id="PF00098">
    <property type="entry name" value="zf-CCHC"/>
    <property type="match status" value="1"/>
</dbReference>
<feature type="compositionally biased region" description="Basic and acidic residues" evidence="1">
    <location>
        <begin position="13"/>
        <end position="29"/>
    </location>
</feature>
<dbReference type="PANTHER" id="PTHR46259">
    <property type="entry name" value="ZINC FINGER CCHC-TYPE AND RNA-BINDING MOTIF-CONTAINING PROTEIN 1"/>
    <property type="match status" value="1"/>
</dbReference>
<feature type="region of interest" description="Disordered" evidence="1">
    <location>
        <begin position="47"/>
        <end position="77"/>
    </location>
</feature>
<dbReference type="Gene3D" id="4.10.60.10">
    <property type="entry name" value="Zinc finger, CCHC-type"/>
    <property type="match status" value="1"/>
</dbReference>
<dbReference type="GO" id="GO:0000398">
    <property type="term" value="P:mRNA splicing, via spliceosome"/>
    <property type="evidence" value="ECO:0007669"/>
    <property type="project" value="InterPro"/>
</dbReference>
<dbReference type="STRING" id="41427.A0A182JKE2"/>
<dbReference type="InterPro" id="IPR036875">
    <property type="entry name" value="Znf_CCHC_sf"/>
</dbReference>
<feature type="region of interest" description="Disordered" evidence="1">
    <location>
        <begin position="189"/>
        <end position="212"/>
    </location>
</feature>
<feature type="transmembrane region" description="Helical" evidence="2">
    <location>
        <begin position="250"/>
        <end position="272"/>
    </location>
</feature>
<proteinExistence type="predicted"/>
<dbReference type="PROSITE" id="PS50158">
    <property type="entry name" value="ZF_CCHC"/>
    <property type="match status" value="1"/>
</dbReference>
<organism evidence="3">
    <name type="scientific">Anopheles atroparvus</name>
    <name type="common">European mosquito</name>
    <dbReference type="NCBI Taxonomy" id="41427"/>
    <lineage>
        <taxon>Eukaryota</taxon>
        <taxon>Metazoa</taxon>
        <taxon>Ecdysozoa</taxon>
        <taxon>Arthropoda</taxon>
        <taxon>Hexapoda</taxon>
        <taxon>Insecta</taxon>
        <taxon>Pterygota</taxon>
        <taxon>Neoptera</taxon>
        <taxon>Endopterygota</taxon>
        <taxon>Diptera</taxon>
        <taxon>Nematocera</taxon>
        <taxon>Culicoidea</taxon>
        <taxon>Culicidae</taxon>
        <taxon>Anophelinae</taxon>
        <taxon>Anopheles</taxon>
    </lineage>
</organism>
<dbReference type="InterPro" id="IPR001878">
    <property type="entry name" value="Znf_CCHC"/>
</dbReference>
<dbReference type="InterPro" id="IPR044598">
    <property type="entry name" value="ZCRB1"/>
</dbReference>
<keyword evidence="2" id="KW-0812">Transmembrane</keyword>
<dbReference type="EnsemblMetazoa" id="AATE019717-RA">
    <property type="protein sequence ID" value="AATE019717-PA.1"/>
    <property type="gene ID" value="AATE019717"/>
</dbReference>
<accession>A0A182JKE2</accession>
<evidence type="ECO:0000256" key="1">
    <source>
        <dbReference type="SAM" id="MobiDB-lite"/>
    </source>
</evidence>
<dbReference type="SUPFAM" id="SSF57756">
    <property type="entry name" value="Retrovirus zinc finger-like domains"/>
    <property type="match status" value="1"/>
</dbReference>
<sequence length="282" mass="29872">MFGRTVKASIAKDNGKSADNAQRKHYPDKSRCYECGTEGHLSYNCPKNVLGSKTPPRKAGAERTKRKQRAAESESFGCASELEETHLSSTDDGQSVVKRYPSFVFCITYIPPHITSVPGLRFDIPVPVLRTALNVPLLDILRVAALVSLRLSHASAGATTTTCSAAATGLHAALIAAAAIQPSVAHTHTAPASHAHTSATTTAAATSSTGSTAHGSIAGGTVMAQRAVDGQRAATVRVVRPVVVWRGRRLMVRLCLMVPLLRLLLVVVVRVVRARVAVRAAE</sequence>
<protein>
    <submittedName>
        <fullName evidence="3">Uncharacterized protein</fullName>
    </submittedName>
</protein>
<evidence type="ECO:0000313" key="3">
    <source>
        <dbReference type="EnsemblMetazoa" id="AATE019717-PA.1"/>
    </source>
</evidence>